<evidence type="ECO:0000313" key="4">
    <source>
        <dbReference type="EMBL" id="KYF73565.1"/>
    </source>
</evidence>
<dbReference type="EMBL" id="JEMA01000184">
    <property type="protein sequence ID" value="KYF73565.1"/>
    <property type="molecule type" value="Genomic_DNA"/>
</dbReference>
<comment type="cofactor">
    <cofactor evidence="1">
        <name>pyridoxal 5'-phosphate</name>
        <dbReference type="ChEBI" id="CHEBI:597326"/>
    </cofactor>
</comment>
<dbReference type="Proteomes" id="UP000075260">
    <property type="component" value="Unassembled WGS sequence"/>
</dbReference>
<name>A0A150R036_SORCE</name>
<gene>
    <name evidence="4" type="ORF">BE15_27140</name>
</gene>
<dbReference type="PANTHER" id="PTHR10314">
    <property type="entry name" value="CYSTATHIONINE BETA-SYNTHASE"/>
    <property type="match status" value="1"/>
</dbReference>
<keyword evidence="2" id="KW-0663">Pyridoxal phosphate</keyword>
<feature type="domain" description="Tryptophan synthase beta chain-like PALP" evidence="3">
    <location>
        <begin position="12"/>
        <end position="302"/>
    </location>
</feature>
<dbReference type="SUPFAM" id="SSF53686">
    <property type="entry name" value="Tryptophan synthase beta subunit-like PLP-dependent enzymes"/>
    <property type="match status" value="1"/>
</dbReference>
<dbReference type="InterPro" id="IPR050214">
    <property type="entry name" value="Cys_Synth/Cystath_Beta-Synth"/>
</dbReference>
<evidence type="ECO:0000313" key="5">
    <source>
        <dbReference type="Proteomes" id="UP000075260"/>
    </source>
</evidence>
<reference evidence="4 5" key="1">
    <citation type="submission" date="2014-02" db="EMBL/GenBank/DDBJ databases">
        <title>The small core and large imbalanced accessory genome model reveals a collaborative survival strategy of Sorangium cellulosum strains in nature.</title>
        <authorList>
            <person name="Han K."/>
            <person name="Peng R."/>
            <person name="Blom J."/>
            <person name="Li Y.-Z."/>
        </authorList>
    </citation>
    <scope>NUCLEOTIDE SEQUENCE [LARGE SCALE GENOMIC DNA]</scope>
    <source>
        <strain evidence="4 5">So0008-312</strain>
    </source>
</reference>
<evidence type="ECO:0000256" key="2">
    <source>
        <dbReference type="ARBA" id="ARBA00022898"/>
    </source>
</evidence>
<comment type="caution">
    <text evidence="4">The sequence shown here is derived from an EMBL/GenBank/DDBJ whole genome shotgun (WGS) entry which is preliminary data.</text>
</comment>
<protein>
    <submittedName>
        <fullName evidence="4">Pyridoxal-5'-phosphate-dependent protein</fullName>
    </submittedName>
</protein>
<organism evidence="4 5">
    <name type="scientific">Sorangium cellulosum</name>
    <name type="common">Polyangium cellulosum</name>
    <dbReference type="NCBI Taxonomy" id="56"/>
    <lineage>
        <taxon>Bacteria</taxon>
        <taxon>Pseudomonadati</taxon>
        <taxon>Myxococcota</taxon>
        <taxon>Polyangia</taxon>
        <taxon>Polyangiales</taxon>
        <taxon>Polyangiaceae</taxon>
        <taxon>Sorangium</taxon>
    </lineage>
</organism>
<evidence type="ECO:0000259" key="3">
    <source>
        <dbReference type="Pfam" id="PF00291"/>
    </source>
</evidence>
<dbReference type="Gene3D" id="3.40.50.1100">
    <property type="match status" value="2"/>
</dbReference>
<proteinExistence type="predicted"/>
<dbReference type="Pfam" id="PF00291">
    <property type="entry name" value="PALP"/>
    <property type="match status" value="1"/>
</dbReference>
<evidence type="ECO:0000256" key="1">
    <source>
        <dbReference type="ARBA" id="ARBA00001933"/>
    </source>
</evidence>
<dbReference type="InterPro" id="IPR001926">
    <property type="entry name" value="TrpB-like_PALP"/>
</dbReference>
<dbReference type="InterPro" id="IPR036052">
    <property type="entry name" value="TrpB-like_PALP_sf"/>
</dbReference>
<sequence>MEARRTMCSERHMPPTELYPLRRVCEADAAAVFAKCEFKNPTGSHKDRIFAYIIHELERQALIEPGMTLVECSTGNGGAALAYAGRERGYKVVVFMPAGMTIERKTQMRSFGAEIIETHSGSFLTYAEEQAREYVRKHPGSYFIDQSTSPLNRQAWRRCGAEIVGAFRALDRVVDLFICAIGTGGTFSGIAEELKASFPAMRTVAIEVDRSAPLHARRHGAPFEPRSHNLMGLGPGKLTSVLREDLVDDVEVVSGEEGWTMMKSLIDQEGLFVGPTAGGNVAIALKHARRLGPGKNIVTVLFDSAWKYFSVWDGNYGCVGGPP</sequence>
<dbReference type="CDD" id="cd01561">
    <property type="entry name" value="CBS_like"/>
    <property type="match status" value="1"/>
</dbReference>
<dbReference type="GO" id="GO:1901605">
    <property type="term" value="P:alpha-amino acid metabolic process"/>
    <property type="evidence" value="ECO:0007669"/>
    <property type="project" value="UniProtKB-ARBA"/>
</dbReference>
<accession>A0A150R036</accession>
<dbReference type="AlphaFoldDB" id="A0A150R036"/>